<keyword evidence="6" id="KW-0064">Aspartyl protease</keyword>
<keyword evidence="1" id="KW-0645">Protease</keyword>
<accession>A0AAD7L2C1</accession>
<dbReference type="InterPro" id="IPR016197">
    <property type="entry name" value="Chromo-like_dom_sf"/>
</dbReference>
<dbReference type="SUPFAM" id="SSF54160">
    <property type="entry name" value="Chromo domain-like"/>
    <property type="match status" value="1"/>
</dbReference>
<evidence type="ECO:0000259" key="17">
    <source>
        <dbReference type="PROSITE" id="PS50878"/>
    </source>
</evidence>
<keyword evidence="8" id="KW-0378">Hydrolase</keyword>
<dbReference type="Pfam" id="PF08284">
    <property type="entry name" value="RVP_2"/>
    <property type="match status" value="1"/>
</dbReference>
<dbReference type="Gene3D" id="2.40.70.10">
    <property type="entry name" value="Acid Proteases"/>
    <property type="match status" value="1"/>
</dbReference>
<evidence type="ECO:0000256" key="3">
    <source>
        <dbReference type="ARBA" id="ARBA00022695"/>
    </source>
</evidence>
<dbReference type="Pfam" id="PF17919">
    <property type="entry name" value="RT_RNaseH_2"/>
    <property type="match status" value="1"/>
</dbReference>
<keyword evidence="10" id="KW-0229">DNA integration</keyword>
<keyword evidence="13" id="KW-0238">DNA-binding</keyword>
<dbReference type="Gene3D" id="3.10.10.10">
    <property type="entry name" value="HIV Type 1 Reverse Transcriptase, subunit A, domain 1"/>
    <property type="match status" value="1"/>
</dbReference>
<keyword evidence="11" id="KW-0695">RNA-directed DNA polymerase</keyword>
<dbReference type="InterPro" id="IPR036397">
    <property type="entry name" value="RNaseH_sf"/>
</dbReference>
<dbReference type="Gene3D" id="1.10.340.70">
    <property type="match status" value="1"/>
</dbReference>
<dbReference type="SUPFAM" id="SSF53098">
    <property type="entry name" value="Ribonuclease H-like"/>
    <property type="match status" value="1"/>
</dbReference>
<evidence type="ECO:0000259" key="18">
    <source>
        <dbReference type="PROSITE" id="PS50994"/>
    </source>
</evidence>
<dbReference type="CDD" id="cd00303">
    <property type="entry name" value="retropepsin_like"/>
    <property type="match status" value="1"/>
</dbReference>
<dbReference type="Gene3D" id="3.30.70.270">
    <property type="match status" value="2"/>
</dbReference>
<evidence type="ECO:0000256" key="12">
    <source>
        <dbReference type="ARBA" id="ARBA00022932"/>
    </source>
</evidence>
<evidence type="ECO:0000256" key="15">
    <source>
        <dbReference type="ARBA" id="ARBA00023268"/>
    </source>
</evidence>
<dbReference type="FunFam" id="1.10.340.70:FF:000001">
    <property type="entry name" value="Retrovirus-related Pol polyprotein from transposon gypsy-like Protein"/>
    <property type="match status" value="1"/>
</dbReference>
<dbReference type="GO" id="GO:0006310">
    <property type="term" value="P:DNA recombination"/>
    <property type="evidence" value="ECO:0007669"/>
    <property type="project" value="UniProtKB-KW"/>
</dbReference>
<keyword evidence="12" id="KW-0239">DNA-directed DNA polymerase</keyword>
<dbReference type="CDD" id="cd09274">
    <property type="entry name" value="RNase_HI_RT_Ty3"/>
    <property type="match status" value="1"/>
</dbReference>
<keyword evidence="4" id="KW-0540">Nuclease</keyword>
<evidence type="ECO:0000256" key="16">
    <source>
        <dbReference type="SAM" id="MobiDB-lite"/>
    </source>
</evidence>
<keyword evidence="20" id="KW-1185">Reference proteome</keyword>
<dbReference type="Pfam" id="PF00078">
    <property type="entry name" value="RVT_1"/>
    <property type="match status" value="1"/>
</dbReference>
<dbReference type="PROSITE" id="PS50878">
    <property type="entry name" value="RT_POL"/>
    <property type="match status" value="1"/>
</dbReference>
<keyword evidence="9" id="KW-0460">Magnesium</keyword>
<sequence>MVNTRSTSTNLPSDPQNTSPSLPNLPPDPIANQLAAIASRLEPIDSLAAKVAAIEANQSAAANQSSFHVERRPGKEPANPPRFQRRTDWHEHDENDAEPPWWRRNPNQRPHTKIEFPKYDGGDPRGWILKAEKYFRYYQTPDELKVDIASMYLEGDALDFFSWLNNDCSIAYWEELVQALQENYGPAEFQNPDEFLCSIKQNGNVQEYRQEFARRSARVTNWPDHCLLGVFLNGLREDLKADVRIHKPRTVYKAMSLALEFESKLGPNRTHKGSTWHNSFKPNIAATHTRPKEGSGTTPAASTAINRTSPTVQPRQWDADRQARFAKGLCFRCNEKFGPGHRCKTGTFALLEANPDDNEATLVEEEPEEDVDPNLSEFAAISLHAILGKHTASTMKLQGKVGKHDVLILVDSGSTHNFVSESIVQELHLMMQYVTPFGVQIGNGDIIRCNSICRNLDVQLPGLKITQDFFPFSIGGADLVLGIQWLASLNTVQANWHEMFLIFTIDGQKYKLQGVPSKTTTPATFQFLETTTEIHLPPSPIDKILSEFSIIFQEPETLPPFRNHTHSIPLITNAQPPNIRPYRYPYNQKTEIESQVAELLKKGFIKPSSSPFASPVLLVSKKEGTWRMCVDYRALNKLTIPDKYPIPNIDELLDELNGAKVFSKIDLRSGYHQIRVNPEDIPKTAFRTHSGHYEFVVMPFGLTNAPSTFQATMNDLFRPHLRKFILVFFDDILIYSKDEIQHQLHLREALSLLQGHQFYAKSSKCLFAKSQINFLGHVISENGVQVEKEKVATVQAWPIPTNVKKLRGFLGLTGYYRRFVKNYGLIARPLTNLTKKNAFQWTSAANEAFSRLKEALTTVPVLRLPDFSQEFTVESDASSEGVGAILSQSGHPVAYFSKGLSFSNRLKSAYERELLAMVLALQKWKHYLMGRHFFLKTDHYTLKYLLEQRVTTTEQQRLLVKLMPYDFTILYRAGKENKGADSLSRQPQQIDLFTLVMPVALDLIDLQKALKVDPHTRMIMETLQSDPKAVPHFSISGHKLYFKDRLVIPADDTLRGKILFESHDTPASGHGGYLKTLKRVSKSFYWPNLKQEVKQYVQNCLHCQQNKYQALALAGLLQPLPIPDQIWEDVSMDFIVGLPKSNSFDTILVVVDRLSKYAHFIPLAHPFTAKKVAEHFCKEVVRLHGIPRSIVSDRDVVFLSNFWQELFKLCKTKLKMSTSYHPQTDGQTEVVNRGLEAYLRCFVQDQPFAWSSYLSWAEYSYNTGYHTSTNTTPFSVVYGRSPPPLYPYVPGETMIADLDQQLIERDQMLRLLKDNLLKMQARMKAQADTYRRELNFNVGDYVFLRLQPYRQKSLAKWKFQKLSPRFFGPYKVIRQVGKVAYELELPSDSRLHPIFHVSLLRPARGQFPASPPPLPISKDGELLLFPAQVQSHRWVLDGGIPTLELLIEWKDRPMEEASWENYDLLQGQFPTFRLEDKSFFQGGSIDTNPRPLRVYARRRKQQLAHDREDELVADQFLSLFGLADYSIQLAQE</sequence>
<dbReference type="PROSITE" id="PS50994">
    <property type="entry name" value="INTEGRASE"/>
    <property type="match status" value="1"/>
</dbReference>
<keyword evidence="14" id="KW-0233">DNA recombination</keyword>
<evidence type="ECO:0000256" key="5">
    <source>
        <dbReference type="ARBA" id="ARBA00022723"/>
    </source>
</evidence>
<evidence type="ECO:0000256" key="2">
    <source>
        <dbReference type="ARBA" id="ARBA00022679"/>
    </source>
</evidence>
<evidence type="ECO:0000256" key="14">
    <source>
        <dbReference type="ARBA" id="ARBA00023172"/>
    </source>
</evidence>
<dbReference type="Pfam" id="PF24626">
    <property type="entry name" value="SH3_Tf2-1"/>
    <property type="match status" value="1"/>
</dbReference>
<dbReference type="InterPro" id="IPR043502">
    <property type="entry name" value="DNA/RNA_pol_sf"/>
</dbReference>
<dbReference type="GO" id="GO:0046872">
    <property type="term" value="F:metal ion binding"/>
    <property type="evidence" value="ECO:0007669"/>
    <property type="project" value="UniProtKB-KW"/>
</dbReference>
<evidence type="ECO:0000313" key="20">
    <source>
        <dbReference type="Proteomes" id="UP001163823"/>
    </source>
</evidence>
<keyword evidence="2" id="KW-0808">Transferase</keyword>
<keyword evidence="3" id="KW-0548">Nucleotidyltransferase</keyword>
<dbReference type="GO" id="GO:0004190">
    <property type="term" value="F:aspartic-type endopeptidase activity"/>
    <property type="evidence" value="ECO:0007669"/>
    <property type="project" value="UniProtKB-KW"/>
</dbReference>
<evidence type="ECO:0000313" key="19">
    <source>
        <dbReference type="EMBL" id="KAJ7949943.1"/>
    </source>
</evidence>
<dbReference type="GO" id="GO:0003964">
    <property type="term" value="F:RNA-directed DNA polymerase activity"/>
    <property type="evidence" value="ECO:0007669"/>
    <property type="project" value="UniProtKB-KW"/>
</dbReference>
<feature type="region of interest" description="Disordered" evidence="16">
    <location>
        <begin position="286"/>
        <end position="316"/>
    </location>
</feature>
<gene>
    <name evidence="19" type="ORF">O6P43_030221</name>
</gene>
<keyword evidence="15" id="KW-0511">Multifunctional enzyme</keyword>
<dbReference type="Gene3D" id="3.30.420.10">
    <property type="entry name" value="Ribonuclease H-like superfamily/Ribonuclease H"/>
    <property type="match status" value="1"/>
</dbReference>
<dbReference type="EMBL" id="JARAOO010000012">
    <property type="protein sequence ID" value="KAJ7949943.1"/>
    <property type="molecule type" value="Genomic_DNA"/>
</dbReference>
<comment type="caution">
    <text evidence="19">The sequence shown here is derived from an EMBL/GenBank/DDBJ whole genome shotgun (WGS) entry which is preliminary data.</text>
</comment>
<organism evidence="19 20">
    <name type="scientific">Quillaja saponaria</name>
    <name type="common">Soap bark tree</name>
    <dbReference type="NCBI Taxonomy" id="32244"/>
    <lineage>
        <taxon>Eukaryota</taxon>
        <taxon>Viridiplantae</taxon>
        <taxon>Streptophyta</taxon>
        <taxon>Embryophyta</taxon>
        <taxon>Tracheophyta</taxon>
        <taxon>Spermatophyta</taxon>
        <taxon>Magnoliopsida</taxon>
        <taxon>eudicotyledons</taxon>
        <taxon>Gunneridae</taxon>
        <taxon>Pentapetalae</taxon>
        <taxon>rosids</taxon>
        <taxon>fabids</taxon>
        <taxon>Fabales</taxon>
        <taxon>Quillajaceae</taxon>
        <taxon>Quillaja</taxon>
    </lineage>
</organism>
<dbReference type="CDD" id="cd01647">
    <property type="entry name" value="RT_LTR"/>
    <property type="match status" value="1"/>
</dbReference>
<dbReference type="FunFam" id="3.30.70.270:FF:000020">
    <property type="entry name" value="Transposon Tf2-6 polyprotein-like Protein"/>
    <property type="match status" value="1"/>
</dbReference>
<dbReference type="InterPro" id="IPR012337">
    <property type="entry name" value="RNaseH-like_sf"/>
</dbReference>
<dbReference type="SUPFAM" id="SSF56672">
    <property type="entry name" value="DNA/RNA polymerases"/>
    <property type="match status" value="1"/>
</dbReference>
<dbReference type="PANTHER" id="PTHR37984:SF5">
    <property type="entry name" value="PROTEIN NYNRIN-LIKE"/>
    <property type="match status" value="1"/>
</dbReference>
<dbReference type="InterPro" id="IPR056924">
    <property type="entry name" value="SH3_Tf2-1"/>
</dbReference>
<dbReference type="PANTHER" id="PTHR37984">
    <property type="entry name" value="PROTEIN CBG26694"/>
    <property type="match status" value="1"/>
</dbReference>
<dbReference type="InterPro" id="IPR043128">
    <property type="entry name" value="Rev_trsase/Diguanyl_cyclase"/>
</dbReference>
<protein>
    <submittedName>
        <fullName evidence="19">Ty3/gypsy retrotransposon protein</fullName>
    </submittedName>
</protein>
<dbReference type="Pfam" id="PF17921">
    <property type="entry name" value="Integrase_H2C2"/>
    <property type="match status" value="1"/>
</dbReference>
<evidence type="ECO:0000256" key="1">
    <source>
        <dbReference type="ARBA" id="ARBA00022670"/>
    </source>
</evidence>
<evidence type="ECO:0000256" key="9">
    <source>
        <dbReference type="ARBA" id="ARBA00022842"/>
    </source>
</evidence>
<proteinExistence type="predicted"/>
<feature type="domain" description="Integrase catalytic" evidence="18">
    <location>
        <begin position="1117"/>
        <end position="1281"/>
    </location>
</feature>
<dbReference type="GO" id="GO:0003677">
    <property type="term" value="F:DNA binding"/>
    <property type="evidence" value="ECO:0007669"/>
    <property type="project" value="UniProtKB-KW"/>
</dbReference>
<evidence type="ECO:0000256" key="4">
    <source>
        <dbReference type="ARBA" id="ARBA00022722"/>
    </source>
</evidence>
<feature type="compositionally biased region" description="Polar residues" evidence="16">
    <location>
        <begin position="1"/>
        <end position="22"/>
    </location>
</feature>
<reference evidence="19" key="1">
    <citation type="journal article" date="2023" name="Science">
        <title>Elucidation of the pathway for biosynthesis of saponin adjuvants from the soapbark tree.</title>
        <authorList>
            <person name="Reed J."/>
            <person name="Orme A."/>
            <person name="El-Demerdash A."/>
            <person name="Owen C."/>
            <person name="Martin L.B.B."/>
            <person name="Misra R.C."/>
            <person name="Kikuchi S."/>
            <person name="Rejzek M."/>
            <person name="Martin A.C."/>
            <person name="Harkess A."/>
            <person name="Leebens-Mack J."/>
            <person name="Louveau T."/>
            <person name="Stephenson M.J."/>
            <person name="Osbourn A."/>
        </authorList>
    </citation>
    <scope>NUCLEOTIDE SEQUENCE</scope>
    <source>
        <strain evidence="19">S10</strain>
    </source>
</reference>
<dbReference type="Proteomes" id="UP001163823">
    <property type="component" value="Chromosome 12"/>
</dbReference>
<feature type="region of interest" description="Disordered" evidence="16">
    <location>
        <begin position="1"/>
        <end position="30"/>
    </location>
</feature>
<feature type="region of interest" description="Disordered" evidence="16">
    <location>
        <begin position="60"/>
        <end position="117"/>
    </location>
</feature>
<dbReference type="InterPro" id="IPR041577">
    <property type="entry name" value="RT_RNaseH_2"/>
</dbReference>
<dbReference type="InterPro" id="IPR041588">
    <property type="entry name" value="Integrase_H2C2"/>
</dbReference>
<dbReference type="GO" id="GO:0015074">
    <property type="term" value="P:DNA integration"/>
    <property type="evidence" value="ECO:0007669"/>
    <property type="project" value="UniProtKB-KW"/>
</dbReference>
<feature type="domain" description="Reverse transcriptase" evidence="17">
    <location>
        <begin position="600"/>
        <end position="779"/>
    </location>
</feature>
<evidence type="ECO:0000256" key="11">
    <source>
        <dbReference type="ARBA" id="ARBA00022918"/>
    </source>
</evidence>
<feature type="compositionally biased region" description="Polar residues" evidence="16">
    <location>
        <begin position="295"/>
        <end position="314"/>
    </location>
</feature>
<evidence type="ECO:0000256" key="10">
    <source>
        <dbReference type="ARBA" id="ARBA00022908"/>
    </source>
</evidence>
<name>A0AAD7L2C1_QUISA</name>
<dbReference type="SUPFAM" id="SSF50630">
    <property type="entry name" value="Acid proteases"/>
    <property type="match status" value="1"/>
</dbReference>
<evidence type="ECO:0000256" key="13">
    <source>
        <dbReference type="ARBA" id="ARBA00023125"/>
    </source>
</evidence>
<dbReference type="GO" id="GO:0003887">
    <property type="term" value="F:DNA-directed DNA polymerase activity"/>
    <property type="evidence" value="ECO:0007669"/>
    <property type="project" value="UniProtKB-KW"/>
</dbReference>
<evidence type="ECO:0000256" key="8">
    <source>
        <dbReference type="ARBA" id="ARBA00022801"/>
    </source>
</evidence>
<evidence type="ECO:0000256" key="6">
    <source>
        <dbReference type="ARBA" id="ARBA00022750"/>
    </source>
</evidence>
<dbReference type="KEGG" id="qsa:O6P43_030221"/>
<keyword evidence="7" id="KW-0255">Endonuclease</keyword>
<keyword evidence="5" id="KW-0479">Metal-binding</keyword>
<dbReference type="InterPro" id="IPR050951">
    <property type="entry name" value="Retrovirus_Pol_polyprotein"/>
</dbReference>
<feature type="compositionally biased region" description="Low complexity" evidence="16">
    <location>
        <begin position="99"/>
        <end position="109"/>
    </location>
</feature>
<evidence type="ECO:0000256" key="7">
    <source>
        <dbReference type="ARBA" id="ARBA00022759"/>
    </source>
</evidence>
<dbReference type="GO" id="GO:0004519">
    <property type="term" value="F:endonuclease activity"/>
    <property type="evidence" value="ECO:0007669"/>
    <property type="project" value="UniProtKB-KW"/>
</dbReference>
<dbReference type="GO" id="GO:0006508">
    <property type="term" value="P:proteolysis"/>
    <property type="evidence" value="ECO:0007669"/>
    <property type="project" value="UniProtKB-KW"/>
</dbReference>
<dbReference type="FunFam" id="3.10.10.10:FF:000007">
    <property type="entry name" value="Retrovirus-related Pol polyprotein from transposon 17.6-like Protein"/>
    <property type="match status" value="1"/>
</dbReference>
<dbReference type="InterPro" id="IPR021109">
    <property type="entry name" value="Peptidase_aspartic_dom_sf"/>
</dbReference>
<dbReference type="InterPro" id="IPR000477">
    <property type="entry name" value="RT_dom"/>
</dbReference>
<dbReference type="InterPro" id="IPR001584">
    <property type="entry name" value="Integrase_cat-core"/>
</dbReference>